<proteinExistence type="predicted"/>
<organism evidence="2 3">
    <name type="scientific">Cyclotella atomus</name>
    <dbReference type="NCBI Taxonomy" id="382360"/>
    <lineage>
        <taxon>Eukaryota</taxon>
        <taxon>Sar</taxon>
        <taxon>Stramenopiles</taxon>
        <taxon>Ochrophyta</taxon>
        <taxon>Bacillariophyta</taxon>
        <taxon>Coscinodiscophyceae</taxon>
        <taxon>Thalassiosirophycidae</taxon>
        <taxon>Stephanodiscales</taxon>
        <taxon>Stephanodiscaceae</taxon>
        <taxon>Cyclotella</taxon>
    </lineage>
</organism>
<dbReference type="EMBL" id="JALLPJ020000654">
    <property type="protein sequence ID" value="KAL3786334.1"/>
    <property type="molecule type" value="Genomic_DNA"/>
</dbReference>
<dbReference type="Proteomes" id="UP001530400">
    <property type="component" value="Unassembled WGS sequence"/>
</dbReference>
<comment type="caution">
    <text evidence="2">The sequence shown here is derived from an EMBL/GenBank/DDBJ whole genome shotgun (WGS) entry which is preliminary data.</text>
</comment>
<sequence length="473" mass="53507">MCSTTPVHRFHPKRDESTQKQKTCVSRRDTRSLSKSKPLSGDRDAARRLKYILLIAAMMSACVVVWPNEVADNNLRGVSNADPPQHNNDVVLPSVDDSMQISAPGVDENYETNLIETRSATDDENEAQQLNNKSTTDDDVSSAMPGTRVQLRHIDPKSLHEIDAAKVDEPFYKRWPKAGLPKFAMKDVNFDVPREDSICFVHVGKTAGSTVGCYLGFSHHCANTTMLDGVLPMITTHLFHNDVDNCYDDAAYYLFVIRDPVERAKSAFYYNRPDEDCNDMHWEDYEKFYLECPFFTFENMTQNGLTIDGSATDGCKTLASEALKGTGEIAPIHLYYNYQYYLEAIPEHSKLVVIRNEHMVEDWNNLEKQFGGNEDALTPEGLENNNANKWLGPADMLFTEDSKNIICHNLCNEIKIYQKILQRATNLYRSQVEESLEALKTKCPVEAANEYSCPETMPDISLKVVENRGPDLA</sequence>
<dbReference type="InterPro" id="IPR027417">
    <property type="entry name" value="P-loop_NTPase"/>
</dbReference>
<feature type="region of interest" description="Disordered" evidence="1">
    <location>
        <begin position="118"/>
        <end position="143"/>
    </location>
</feature>
<evidence type="ECO:0008006" key="4">
    <source>
        <dbReference type="Google" id="ProtNLM"/>
    </source>
</evidence>
<name>A0ABD3PF33_9STRA</name>
<dbReference type="Gene3D" id="3.40.50.300">
    <property type="entry name" value="P-loop containing nucleotide triphosphate hydrolases"/>
    <property type="match status" value="1"/>
</dbReference>
<gene>
    <name evidence="2" type="ORF">ACHAWO_005826</name>
</gene>
<dbReference type="AlphaFoldDB" id="A0ABD3PF33"/>
<accession>A0ABD3PF33</accession>
<evidence type="ECO:0000313" key="2">
    <source>
        <dbReference type="EMBL" id="KAL3786334.1"/>
    </source>
</evidence>
<feature type="region of interest" description="Disordered" evidence="1">
    <location>
        <begin position="1"/>
        <end position="41"/>
    </location>
</feature>
<keyword evidence="3" id="KW-1185">Reference proteome</keyword>
<reference evidence="2 3" key="1">
    <citation type="submission" date="2024-10" db="EMBL/GenBank/DDBJ databases">
        <title>Updated reference genomes for cyclostephanoid diatoms.</title>
        <authorList>
            <person name="Roberts W.R."/>
            <person name="Alverson A.J."/>
        </authorList>
    </citation>
    <scope>NUCLEOTIDE SEQUENCE [LARGE SCALE GENOMIC DNA]</scope>
    <source>
        <strain evidence="2 3">AJA010-31</strain>
    </source>
</reference>
<evidence type="ECO:0000313" key="3">
    <source>
        <dbReference type="Proteomes" id="UP001530400"/>
    </source>
</evidence>
<dbReference type="SUPFAM" id="SSF52540">
    <property type="entry name" value="P-loop containing nucleoside triphosphate hydrolases"/>
    <property type="match status" value="1"/>
</dbReference>
<protein>
    <recommendedName>
        <fullName evidence="4">Sulfotransferase</fullName>
    </recommendedName>
</protein>
<evidence type="ECO:0000256" key="1">
    <source>
        <dbReference type="SAM" id="MobiDB-lite"/>
    </source>
</evidence>